<dbReference type="EMBL" id="GBRH01235773">
    <property type="protein sequence ID" value="JAD62122.1"/>
    <property type="molecule type" value="Transcribed_RNA"/>
</dbReference>
<reference evidence="1" key="2">
    <citation type="journal article" date="2015" name="Data Brief">
        <title>Shoot transcriptome of the giant reed, Arundo donax.</title>
        <authorList>
            <person name="Barrero R.A."/>
            <person name="Guerrero F.D."/>
            <person name="Moolhuijzen P."/>
            <person name="Goolsby J.A."/>
            <person name="Tidwell J."/>
            <person name="Bellgard S.E."/>
            <person name="Bellgard M.I."/>
        </authorList>
    </citation>
    <scope>NUCLEOTIDE SEQUENCE</scope>
    <source>
        <tissue evidence="1">Shoot tissue taken approximately 20 cm above the soil surface</tissue>
    </source>
</reference>
<evidence type="ECO:0000313" key="1">
    <source>
        <dbReference type="EMBL" id="JAD62122.1"/>
    </source>
</evidence>
<protein>
    <submittedName>
        <fullName evidence="1">Uncharacterized protein</fullName>
    </submittedName>
</protein>
<dbReference type="AlphaFoldDB" id="A0A0A9BS98"/>
<accession>A0A0A9BS98</accession>
<sequence>MVEELVIPVYRDTVEMLKATGA</sequence>
<organism evidence="1">
    <name type="scientific">Arundo donax</name>
    <name type="common">Giant reed</name>
    <name type="synonym">Donax arundinaceus</name>
    <dbReference type="NCBI Taxonomy" id="35708"/>
    <lineage>
        <taxon>Eukaryota</taxon>
        <taxon>Viridiplantae</taxon>
        <taxon>Streptophyta</taxon>
        <taxon>Embryophyta</taxon>
        <taxon>Tracheophyta</taxon>
        <taxon>Spermatophyta</taxon>
        <taxon>Magnoliopsida</taxon>
        <taxon>Liliopsida</taxon>
        <taxon>Poales</taxon>
        <taxon>Poaceae</taxon>
        <taxon>PACMAD clade</taxon>
        <taxon>Arundinoideae</taxon>
        <taxon>Arundineae</taxon>
        <taxon>Arundo</taxon>
    </lineage>
</organism>
<reference evidence="1" key="1">
    <citation type="submission" date="2014-09" db="EMBL/GenBank/DDBJ databases">
        <authorList>
            <person name="Magalhaes I.L.F."/>
            <person name="Oliveira U."/>
            <person name="Santos F.R."/>
            <person name="Vidigal T.H.D.A."/>
            <person name="Brescovit A.D."/>
            <person name="Santos A.J."/>
        </authorList>
    </citation>
    <scope>NUCLEOTIDE SEQUENCE</scope>
    <source>
        <tissue evidence="1">Shoot tissue taken approximately 20 cm above the soil surface</tissue>
    </source>
</reference>
<name>A0A0A9BS98_ARUDO</name>
<proteinExistence type="predicted"/>